<dbReference type="RefSeq" id="WP_209136674.1">
    <property type="nucleotide sequence ID" value="NZ_JAGHKO010000001.1"/>
</dbReference>
<dbReference type="InterPro" id="IPR020095">
    <property type="entry name" value="PsdUridine_synth_TruA_C"/>
</dbReference>
<comment type="similarity">
    <text evidence="1 4 5">Belongs to the tRNA pseudouridine synthase TruA family.</text>
</comment>
<evidence type="ECO:0000256" key="2">
    <source>
        <dbReference type="ARBA" id="ARBA00022694"/>
    </source>
</evidence>
<dbReference type="CDD" id="cd02570">
    <property type="entry name" value="PseudoU_synth_EcTruA"/>
    <property type="match status" value="1"/>
</dbReference>
<keyword evidence="2 4" id="KW-0819">tRNA processing</keyword>
<evidence type="ECO:0000256" key="1">
    <source>
        <dbReference type="ARBA" id="ARBA00009375"/>
    </source>
</evidence>
<feature type="active site" description="Nucleophile" evidence="4">
    <location>
        <position position="52"/>
    </location>
</feature>
<comment type="caution">
    <text evidence="7">The sequence shown here is derived from an EMBL/GenBank/DDBJ whole genome shotgun (WGS) entry which is preliminary data.</text>
</comment>
<dbReference type="Gene3D" id="3.30.70.660">
    <property type="entry name" value="Pseudouridine synthase I, catalytic domain, C-terminal subdomain"/>
    <property type="match status" value="1"/>
</dbReference>
<dbReference type="Proteomes" id="UP000677244">
    <property type="component" value="Unassembled WGS sequence"/>
</dbReference>
<feature type="domain" description="Pseudouridine synthase I TruA alpha/beta" evidence="6">
    <location>
        <begin position="149"/>
        <end position="242"/>
    </location>
</feature>
<dbReference type="EMBL" id="JAGHKO010000001">
    <property type="protein sequence ID" value="MBO9198623.1"/>
    <property type="molecule type" value="Genomic_DNA"/>
</dbReference>
<evidence type="ECO:0000313" key="8">
    <source>
        <dbReference type="Proteomes" id="UP000677244"/>
    </source>
</evidence>
<proteinExistence type="inferred from homology"/>
<dbReference type="InterPro" id="IPR001406">
    <property type="entry name" value="PsdUridine_synth_TruA"/>
</dbReference>
<protein>
    <recommendedName>
        <fullName evidence="4">tRNA pseudouridine synthase A</fullName>
        <ecNumber evidence="4">5.4.99.12</ecNumber>
    </recommendedName>
    <alternativeName>
        <fullName evidence="4">tRNA pseudouridine(38-40) synthase</fullName>
    </alternativeName>
    <alternativeName>
        <fullName evidence="4">tRNA pseudouridylate synthase I</fullName>
    </alternativeName>
    <alternativeName>
        <fullName evidence="4">tRNA-uridine isomerase I</fullName>
    </alternativeName>
</protein>
<name>A0ABS3YL64_9BACT</name>
<dbReference type="HAMAP" id="MF_00171">
    <property type="entry name" value="TruA"/>
    <property type="match status" value="1"/>
</dbReference>
<comment type="catalytic activity">
    <reaction evidence="4 5">
        <text>uridine(38/39/40) in tRNA = pseudouridine(38/39/40) in tRNA</text>
        <dbReference type="Rhea" id="RHEA:22376"/>
        <dbReference type="Rhea" id="RHEA-COMP:10085"/>
        <dbReference type="Rhea" id="RHEA-COMP:10087"/>
        <dbReference type="ChEBI" id="CHEBI:65314"/>
        <dbReference type="ChEBI" id="CHEBI:65315"/>
        <dbReference type="EC" id="5.4.99.12"/>
    </reaction>
</comment>
<comment type="subunit">
    <text evidence="4">Homodimer.</text>
</comment>
<dbReference type="Pfam" id="PF01416">
    <property type="entry name" value="PseudoU_synth_1"/>
    <property type="match status" value="1"/>
</dbReference>
<keyword evidence="3 4" id="KW-0413">Isomerase</keyword>
<evidence type="ECO:0000313" key="7">
    <source>
        <dbReference type="EMBL" id="MBO9198623.1"/>
    </source>
</evidence>
<gene>
    <name evidence="4 7" type="primary">truA</name>
    <name evidence="7" type="ORF">J7I42_00010</name>
</gene>
<keyword evidence="8" id="KW-1185">Reference proteome</keyword>
<dbReference type="Gene3D" id="3.30.70.580">
    <property type="entry name" value="Pseudouridine synthase I, catalytic domain, N-terminal subdomain"/>
    <property type="match status" value="1"/>
</dbReference>
<evidence type="ECO:0000256" key="3">
    <source>
        <dbReference type="ARBA" id="ARBA00023235"/>
    </source>
</evidence>
<dbReference type="InterPro" id="IPR020103">
    <property type="entry name" value="PsdUridine_synth_cat_dom_sf"/>
</dbReference>
<evidence type="ECO:0000256" key="5">
    <source>
        <dbReference type="RuleBase" id="RU003792"/>
    </source>
</evidence>
<dbReference type="EC" id="5.4.99.12" evidence="4"/>
<dbReference type="PANTHER" id="PTHR11142:SF0">
    <property type="entry name" value="TRNA PSEUDOURIDINE SYNTHASE-LIKE 1"/>
    <property type="match status" value="1"/>
</dbReference>
<organism evidence="7 8">
    <name type="scientific">Niastella soli</name>
    <dbReference type="NCBI Taxonomy" id="2821487"/>
    <lineage>
        <taxon>Bacteria</taxon>
        <taxon>Pseudomonadati</taxon>
        <taxon>Bacteroidota</taxon>
        <taxon>Chitinophagia</taxon>
        <taxon>Chitinophagales</taxon>
        <taxon>Chitinophagaceae</taxon>
        <taxon>Niastella</taxon>
    </lineage>
</organism>
<feature type="binding site" evidence="4">
    <location>
        <position position="109"/>
    </location>
    <ligand>
        <name>substrate</name>
    </ligand>
</feature>
<dbReference type="InterPro" id="IPR020097">
    <property type="entry name" value="PsdUridine_synth_TruA_a/b_dom"/>
</dbReference>
<dbReference type="InterPro" id="IPR020094">
    <property type="entry name" value="TruA/RsuA/RluB/E/F_N"/>
</dbReference>
<dbReference type="GO" id="GO:0160147">
    <property type="term" value="F:tRNA pseudouridine(38-40) synthase activity"/>
    <property type="evidence" value="ECO:0007669"/>
    <property type="project" value="UniProtKB-EC"/>
</dbReference>
<evidence type="ECO:0000256" key="4">
    <source>
        <dbReference type="HAMAP-Rule" id="MF_00171"/>
    </source>
</evidence>
<comment type="function">
    <text evidence="4">Formation of pseudouridine at positions 38, 39 and 40 in the anticodon stem and loop of transfer RNAs.</text>
</comment>
<dbReference type="SUPFAM" id="SSF55120">
    <property type="entry name" value="Pseudouridine synthase"/>
    <property type="match status" value="1"/>
</dbReference>
<comment type="caution">
    <text evidence="4">Lacks conserved residue(s) required for the propagation of feature annotation.</text>
</comment>
<sequence length="255" mass="29511">MNRYFLEVTYHGGRYAGSQVQQNALTVQFELEKALEVYFRQPVPLTGSSRTDAGVHAGQNYYHFDLEHPINPKAIYNLNAILSADVAIRQIIPVRGDAHCRFDAIAREYEYFMYQFKDPFQVDRAWYYPYTIDWEGLQAAAGVLKEYTDFTSFAKRNSQVYTFNCNILYSEWKRQPEGAVYRVKANRFLRGMVRGLVGTMLQVGRGKITLQQFREIIEAKDCTKADFAVPGHGLFLQKVEYPEQYFSNTQNVEIG</sequence>
<accession>A0ABS3YL64</accession>
<dbReference type="PANTHER" id="PTHR11142">
    <property type="entry name" value="PSEUDOURIDYLATE SYNTHASE"/>
    <property type="match status" value="1"/>
</dbReference>
<dbReference type="PIRSF" id="PIRSF001430">
    <property type="entry name" value="tRNA_psdUrid_synth"/>
    <property type="match status" value="1"/>
</dbReference>
<reference evidence="7 8" key="1">
    <citation type="submission" date="2021-03" db="EMBL/GenBank/DDBJ databases">
        <title>Assistant Professor.</title>
        <authorList>
            <person name="Huq M.A."/>
        </authorList>
    </citation>
    <scope>NUCLEOTIDE SEQUENCE [LARGE SCALE GENOMIC DNA]</scope>
    <source>
        <strain evidence="7 8">MAH-29</strain>
    </source>
</reference>
<evidence type="ECO:0000259" key="6">
    <source>
        <dbReference type="Pfam" id="PF01416"/>
    </source>
</evidence>